<reference evidence="1 2" key="1">
    <citation type="submission" date="2020-03" db="EMBL/GenBank/DDBJ databases">
        <title>Complete genome sequence of Shewanella sp.</title>
        <authorList>
            <person name="Kim Y.-S."/>
            <person name="Kim S.-J."/>
            <person name="Jung H.-K."/>
            <person name="Kim K.-H."/>
        </authorList>
    </citation>
    <scope>NUCLEOTIDE SEQUENCE [LARGE SCALE GENOMIC DNA]</scope>
    <source>
        <strain evidence="1 2">PN3F2</strain>
        <plasmid evidence="1 2">pPN3F2_1</plasmid>
    </source>
</reference>
<dbReference type="KEGG" id="saes:HBH39_18170"/>
<sequence length="207" mass="23350">MSDNNHLPKRHPLAQQTAAAADISARLNRSRKQAGLLSLSAKNLSVLAVRIGQQAAGLKVLSLFYDEFAQSAIVISNEINRLVARIALDSVSRWRREMFSNKVTQVLESDPLYSTALLMAKKQHVVTCCDEFRLNTQQYCRQLDMQLEELFKFMQSMQVIAVNARIEAGSIPEYQRQMDGLSEKIDQSTAVILEDVHICKSLIKEIL</sequence>
<gene>
    <name evidence="1" type="ORF">HBH39_18170</name>
</gene>
<protein>
    <recommendedName>
        <fullName evidence="3">Chemotaxis protein</fullName>
    </recommendedName>
</protein>
<keyword evidence="2" id="KW-1185">Reference proteome</keyword>
<dbReference type="RefSeq" id="WP_167680234.1">
    <property type="nucleotide sequence ID" value="NZ_CP050314.1"/>
</dbReference>
<evidence type="ECO:0000313" key="2">
    <source>
        <dbReference type="Proteomes" id="UP000502608"/>
    </source>
</evidence>
<accession>A0A6G9QQL8</accession>
<geneLocation type="plasmid" evidence="1 2">
    <name>pPN3F2_1</name>
</geneLocation>
<proteinExistence type="predicted"/>
<keyword evidence="1" id="KW-0614">Plasmid</keyword>
<organism evidence="1 2">
    <name type="scientific">Shewanella aestuarii</name>
    <dbReference type="NCBI Taxonomy" id="1028752"/>
    <lineage>
        <taxon>Bacteria</taxon>
        <taxon>Pseudomonadati</taxon>
        <taxon>Pseudomonadota</taxon>
        <taxon>Gammaproteobacteria</taxon>
        <taxon>Alteromonadales</taxon>
        <taxon>Shewanellaceae</taxon>
        <taxon>Shewanella</taxon>
    </lineage>
</organism>
<dbReference type="EMBL" id="CP050314">
    <property type="protein sequence ID" value="QIR16403.1"/>
    <property type="molecule type" value="Genomic_DNA"/>
</dbReference>
<dbReference type="Proteomes" id="UP000502608">
    <property type="component" value="Plasmid pPN3F2_1"/>
</dbReference>
<dbReference type="AlphaFoldDB" id="A0A6G9QQL8"/>
<name>A0A6G9QQL8_9GAMM</name>
<evidence type="ECO:0000313" key="1">
    <source>
        <dbReference type="EMBL" id="QIR16403.1"/>
    </source>
</evidence>
<evidence type="ECO:0008006" key="3">
    <source>
        <dbReference type="Google" id="ProtNLM"/>
    </source>
</evidence>